<dbReference type="Proteomes" id="UP000256970">
    <property type="component" value="Unassembled WGS sequence"/>
</dbReference>
<proteinExistence type="predicted"/>
<organism evidence="1 2">
    <name type="scientific">Tetradesmus obliquus</name>
    <name type="common">Green alga</name>
    <name type="synonym">Acutodesmus obliquus</name>
    <dbReference type="NCBI Taxonomy" id="3088"/>
    <lineage>
        <taxon>Eukaryota</taxon>
        <taxon>Viridiplantae</taxon>
        <taxon>Chlorophyta</taxon>
        <taxon>core chlorophytes</taxon>
        <taxon>Chlorophyceae</taxon>
        <taxon>CS clade</taxon>
        <taxon>Sphaeropleales</taxon>
        <taxon>Scenedesmaceae</taxon>
        <taxon>Tetradesmus</taxon>
    </lineage>
</organism>
<evidence type="ECO:0000313" key="1">
    <source>
        <dbReference type="EMBL" id="SZX71550.1"/>
    </source>
</evidence>
<reference evidence="1 2" key="1">
    <citation type="submission" date="2016-10" db="EMBL/GenBank/DDBJ databases">
        <authorList>
            <person name="Cai Z."/>
        </authorList>
    </citation>
    <scope>NUCLEOTIDE SEQUENCE [LARGE SCALE GENOMIC DNA]</scope>
</reference>
<keyword evidence="2" id="KW-1185">Reference proteome</keyword>
<dbReference type="AlphaFoldDB" id="A0A383W2W5"/>
<name>A0A383W2W5_TETOB</name>
<evidence type="ECO:0000313" key="2">
    <source>
        <dbReference type="Proteomes" id="UP000256970"/>
    </source>
</evidence>
<accession>A0A383W2W5</accession>
<sequence>MAGGADTPSSSSFCMRPESAASISTSYARGSTAAAAAAVAGAGLGAAAAGAQEAAVLLLGVRSSVAWVVAAVRLLSLPALGGAWQQAAACMAVYDSGGWHAAVCLDTLPHSFCCMLSTAAAVCSACRHWAWAVGGLSMHGSAR</sequence>
<gene>
    <name evidence="1" type="ORF">BQ4739_LOCUS11686</name>
</gene>
<protein>
    <submittedName>
        <fullName evidence="1">Uncharacterized protein</fullName>
    </submittedName>
</protein>
<dbReference type="EMBL" id="FNXT01001059">
    <property type="protein sequence ID" value="SZX71550.1"/>
    <property type="molecule type" value="Genomic_DNA"/>
</dbReference>